<dbReference type="Proteomes" id="UP000280296">
    <property type="component" value="Unassembled WGS sequence"/>
</dbReference>
<dbReference type="InterPro" id="IPR013780">
    <property type="entry name" value="Glyco_hydro_b"/>
</dbReference>
<comment type="subunit">
    <text evidence="1 6">Homodimer.</text>
</comment>
<feature type="binding site" evidence="6">
    <location>
        <position position="320"/>
    </location>
    <ligand>
        <name>alpha-maltose 1-phosphate</name>
        <dbReference type="ChEBI" id="CHEBI:63576"/>
    </ligand>
</feature>
<feature type="active site" description="Nucleophile" evidence="6">
    <location>
        <position position="391"/>
    </location>
</feature>
<keyword evidence="9" id="KW-1185">Reference proteome</keyword>
<dbReference type="Gene3D" id="2.60.40.10">
    <property type="entry name" value="Immunoglobulins"/>
    <property type="match status" value="1"/>
</dbReference>
<evidence type="ECO:0000256" key="2">
    <source>
        <dbReference type="ARBA" id="ARBA00022676"/>
    </source>
</evidence>
<evidence type="ECO:0000256" key="4">
    <source>
        <dbReference type="ARBA" id="ARBA00023277"/>
    </source>
</evidence>
<dbReference type="InterPro" id="IPR021828">
    <property type="entry name" value="GlgE_dom_N/S"/>
</dbReference>
<dbReference type="EC" id="2.4.99.16" evidence="6"/>
<evidence type="ECO:0000313" key="8">
    <source>
        <dbReference type="EMBL" id="RUL85925.1"/>
    </source>
</evidence>
<evidence type="ECO:0000256" key="5">
    <source>
        <dbReference type="ARBA" id="ARBA00048735"/>
    </source>
</evidence>
<organism evidence="8 9">
    <name type="scientific">Tautonia sociabilis</name>
    <dbReference type="NCBI Taxonomy" id="2080755"/>
    <lineage>
        <taxon>Bacteria</taxon>
        <taxon>Pseudomonadati</taxon>
        <taxon>Planctomycetota</taxon>
        <taxon>Planctomycetia</taxon>
        <taxon>Isosphaerales</taxon>
        <taxon>Isosphaeraceae</taxon>
        <taxon>Tautonia</taxon>
    </lineage>
</organism>
<comment type="similarity">
    <text evidence="6">Belongs to the glycosyl hydrolase 13 family. GlgE subfamily.</text>
</comment>
<evidence type="ECO:0000256" key="3">
    <source>
        <dbReference type="ARBA" id="ARBA00022679"/>
    </source>
</evidence>
<keyword evidence="4 6" id="KW-0119">Carbohydrate metabolism</keyword>
<reference evidence="8 9" key="1">
    <citation type="submission" date="2018-12" db="EMBL/GenBank/DDBJ databases">
        <authorList>
            <person name="Toschakov S.V."/>
        </authorList>
    </citation>
    <scope>NUCLEOTIDE SEQUENCE [LARGE SCALE GENOMIC DNA]</scope>
    <source>
        <strain evidence="8 9">GM2012</strain>
    </source>
</reference>
<keyword evidence="2 6" id="KW-0328">Glycosyltransferase</keyword>
<proteinExistence type="inferred from homology"/>
<dbReference type="InterPro" id="IPR049171">
    <property type="entry name" value="GLGE_C"/>
</dbReference>
<dbReference type="CDD" id="cd11344">
    <property type="entry name" value="AmyAc_GlgE_like"/>
    <property type="match status" value="1"/>
</dbReference>
<feature type="active site" description="Proton donor" evidence="6">
    <location>
        <position position="420"/>
    </location>
</feature>
<dbReference type="RefSeq" id="WP_126726716.1">
    <property type="nucleotide sequence ID" value="NZ_RYZH01000035.1"/>
</dbReference>
<name>A0A432MGM8_9BACT</name>
<dbReference type="InterPro" id="IPR013783">
    <property type="entry name" value="Ig-like_fold"/>
</dbReference>
<evidence type="ECO:0000313" key="9">
    <source>
        <dbReference type="Proteomes" id="UP000280296"/>
    </source>
</evidence>
<evidence type="ECO:0000256" key="6">
    <source>
        <dbReference type="HAMAP-Rule" id="MF_02124"/>
    </source>
</evidence>
<dbReference type="Pfam" id="PF21702">
    <property type="entry name" value="GLGE_C"/>
    <property type="match status" value="1"/>
</dbReference>
<comment type="catalytic activity">
    <reaction evidence="5 6">
        <text>alpha-maltose 1-phosphate + [(1-&gt;4)-alpha-D-glucosyl](n) = [(1-&gt;4)-alpha-D-glucosyl](n+2) + phosphate</text>
        <dbReference type="Rhea" id="RHEA:42692"/>
        <dbReference type="Rhea" id="RHEA-COMP:9584"/>
        <dbReference type="Rhea" id="RHEA-COMP:10183"/>
        <dbReference type="ChEBI" id="CHEBI:15444"/>
        <dbReference type="ChEBI" id="CHEBI:43474"/>
        <dbReference type="ChEBI" id="CHEBI:63576"/>
        <dbReference type="EC" id="2.4.99.16"/>
    </reaction>
</comment>
<keyword evidence="3 6" id="KW-0808">Transferase</keyword>
<dbReference type="EMBL" id="RYZH01000035">
    <property type="protein sequence ID" value="RUL85925.1"/>
    <property type="molecule type" value="Genomic_DNA"/>
</dbReference>
<dbReference type="PANTHER" id="PTHR47786:SF2">
    <property type="entry name" value="GLYCOSYL HYDROLASE FAMILY 13 CATALYTIC DOMAIN-CONTAINING PROTEIN"/>
    <property type="match status" value="1"/>
</dbReference>
<dbReference type="HAMAP" id="MF_02124">
    <property type="entry name" value="GlgE"/>
    <property type="match status" value="1"/>
</dbReference>
<dbReference type="InterPro" id="IPR006047">
    <property type="entry name" value="GH13_cat_dom"/>
</dbReference>
<feature type="site" description="Transition state stabilizer" evidence="6">
    <location>
        <position position="478"/>
    </location>
</feature>
<protein>
    <recommendedName>
        <fullName evidence="6">Alpha-1,4-glucan:maltose-1-phosphate maltosyltransferase</fullName>
        <shortName evidence="6">GMPMT</shortName>
        <ecNumber evidence="6">2.4.99.16</ecNumber>
    </recommendedName>
    <alternativeName>
        <fullName evidence="6">(1-&gt;4)-alpha-D-glucan:maltose-1-phosphate alpha-D-maltosyltransferase</fullName>
    </alternativeName>
</protein>
<dbReference type="SMART" id="SM00642">
    <property type="entry name" value="Aamy"/>
    <property type="match status" value="1"/>
</dbReference>
<dbReference type="Gene3D" id="2.60.40.1180">
    <property type="entry name" value="Golgi alpha-mannosidase II"/>
    <property type="match status" value="1"/>
</dbReference>
<sequence>MTATLQPPRPDATRTRAPSRIIIEGVTPQIDAGRFPIKRTEGESVVVGADVFAEGHDVIRAVLRHRFGDEPWVETPMTPLGNDRWEASFTLDRIGRFSYTVEAWVDRFASWRDEVSKKAGAGQDIASELLEGAEIVRQASSRAEGHAVRWLAERADAIGGDGGQAHRTSLALDPQLAELMDRFPDRSGGHRFEPTLEVIVDPVLARFGAWYEMFPRSAATEPGRHGTFRDVEARLPYIAGMGFDILYLPPIHPIGRSFRKGPNNTLTPGPGDPGSPWAIGAPEGGHRDVHPELGTMADFDRLVAAARDHGLKIALDIAFQCSPDHPYVREHPEWFRHRPDGTIKYAENPPKKYQDIYPLEFDGPDWKGLYEELRDVFLHWIDHGVTVFRVDNPHTKPFRFWDWCLAEVKRRCPEAIFLSEAFTRPKLMKRLAKGGFTQSYTYFTWRNDKRGLTEYLTELTTTECREYMRPNFFANTPDILHEYLQTGGPAAFKVRLVLAATMAAAYGIYGPPFEQCVGTPIRPGSEEYLDSEKYQVRYWNLNAPGNLTGLIVRVNQIRRQHPALQSDGSLRFHHIDNDALIAYSKTTPDRSDVILVVVNLDPFHTQTGWTFLDLEELGVHGGGPFTVHDLISDARYHWDGPANFVMLDPHHMPAHIFHVSR</sequence>
<feature type="binding site" evidence="6">
    <location>
        <position position="392"/>
    </location>
    <ligand>
        <name>alpha-maltose 1-phosphate</name>
        <dbReference type="ChEBI" id="CHEBI:63576"/>
    </ligand>
</feature>
<dbReference type="Gene3D" id="3.20.20.80">
    <property type="entry name" value="Glycosidases"/>
    <property type="match status" value="1"/>
</dbReference>
<dbReference type="Gene3D" id="1.20.58.80">
    <property type="entry name" value="Phosphotransferase system, lactose/cellobiose-type IIA subunit"/>
    <property type="match status" value="1"/>
</dbReference>
<dbReference type="GO" id="GO:0030979">
    <property type="term" value="P:alpha-glucan biosynthetic process"/>
    <property type="evidence" value="ECO:0007669"/>
    <property type="project" value="UniProtKB-UniRule"/>
</dbReference>
<dbReference type="PANTHER" id="PTHR47786">
    <property type="entry name" value="ALPHA-1,4-GLUCAN:MALTOSE-1-PHOSPHATE MALTOSYLTRANSFERASE"/>
    <property type="match status" value="1"/>
</dbReference>
<feature type="binding site" evidence="6">
    <location>
        <position position="260"/>
    </location>
    <ligand>
        <name>alpha-maltose 1-phosphate</name>
        <dbReference type="ChEBI" id="CHEBI:63576"/>
    </ligand>
</feature>
<feature type="domain" description="Glycosyl hydrolase family 13 catalytic" evidence="7">
    <location>
        <begin position="212"/>
        <end position="533"/>
    </location>
</feature>
<dbReference type="InterPro" id="IPR017853">
    <property type="entry name" value="GH"/>
</dbReference>
<accession>A0A432MGM8</accession>
<comment type="function">
    <text evidence="6">Maltosyltransferase that uses maltose 1-phosphate (M1P) as the sugar donor to elongate linear or branched alpha-(1-&gt;4)-glucans. Is involved in a branched alpha-glucan biosynthetic pathway from trehalose, together with TreS, Mak and GlgB.</text>
</comment>
<dbReference type="InterPro" id="IPR026585">
    <property type="entry name" value="GlgE"/>
</dbReference>
<dbReference type="Pfam" id="PF00128">
    <property type="entry name" value="Alpha-amylase"/>
    <property type="match status" value="1"/>
</dbReference>
<evidence type="ECO:0000259" key="7">
    <source>
        <dbReference type="SMART" id="SM00642"/>
    </source>
</evidence>
<dbReference type="Pfam" id="PF11896">
    <property type="entry name" value="GlgE_dom_N_S"/>
    <property type="match status" value="1"/>
</dbReference>
<reference evidence="8 9" key="2">
    <citation type="submission" date="2019-01" db="EMBL/GenBank/DDBJ databases">
        <title>Tautonia sociabilis, a novel thermotolerant planctomycete of Isosphaeraceae family, isolated from a 4000 m deep subterranean habitat.</title>
        <authorList>
            <person name="Kovaleva O.L."/>
            <person name="Elcheninov A.G."/>
            <person name="Van Heerden E."/>
            <person name="Toshchakov S.V."/>
            <person name="Novikov A."/>
            <person name="Bonch-Osmolovskaya E.A."/>
            <person name="Kublanov I.V."/>
        </authorList>
    </citation>
    <scope>NUCLEOTIDE SEQUENCE [LARGE SCALE GENOMIC DNA]</scope>
    <source>
        <strain evidence="8 9">GM2012</strain>
    </source>
</reference>
<feature type="binding site" evidence="6">
    <location>
        <position position="355"/>
    </location>
    <ligand>
        <name>alpha-maltose 1-phosphate</name>
        <dbReference type="ChEBI" id="CHEBI:63576"/>
    </ligand>
</feature>
<comment type="caution">
    <text evidence="8">The sequence shown here is derived from an EMBL/GenBank/DDBJ whole genome shotgun (WGS) entry which is preliminary data.</text>
</comment>
<dbReference type="AlphaFoldDB" id="A0A432MGM8"/>
<feature type="binding site" evidence="6">
    <location>
        <begin position="533"/>
        <end position="534"/>
    </location>
    <ligand>
        <name>alpha-maltose 1-phosphate</name>
        <dbReference type="ChEBI" id="CHEBI:63576"/>
    </ligand>
</feature>
<dbReference type="GO" id="GO:0004553">
    <property type="term" value="F:hydrolase activity, hydrolyzing O-glycosyl compounds"/>
    <property type="evidence" value="ECO:0007669"/>
    <property type="project" value="InterPro"/>
</dbReference>
<gene>
    <name evidence="6" type="primary">glgE</name>
    <name evidence="8" type="ORF">TsocGM_17285</name>
</gene>
<evidence type="ECO:0000256" key="1">
    <source>
        <dbReference type="ARBA" id="ARBA00011738"/>
    </source>
</evidence>
<dbReference type="SUPFAM" id="SSF51445">
    <property type="entry name" value="(Trans)glycosidases"/>
    <property type="match status" value="1"/>
</dbReference>
<dbReference type="OrthoDB" id="9805159at2"/>
<dbReference type="GO" id="GO:0016758">
    <property type="term" value="F:hexosyltransferase activity"/>
    <property type="evidence" value="ECO:0007669"/>
    <property type="project" value="UniProtKB-UniRule"/>
</dbReference>